<sequence length="631" mass="74194">MANIVDDKFIPSSSASNNPDLQGKAKKSLLAILSNNDPEELWSGEISLNSMLQQYDVTDFSKKFDRQKEGKENYFEVGEKVGASFIVVDAYTKENTIDRERIWLLVQGFDTRVSDTFIIDISPEEYQFCQKHKWMQFEGIVEVTWSAEYVISNMFKYTAKVIKLEFNLPINPENIDNMNFGDKVIIEWEVVDFRVVEDWWFIASNQTKASEKTAIITIKTWDGKHICVQIDPNVKIEQSSELENIDGKVPEVSDIVRINTTVIKHDIKNPKFEVISGNIFVQNYFSDIDYKSQLAELIDDNINSEIFWAKPWKNNAGSETVLRKLQNAKEWLGIKILHAPWCRSVYLIEPNQTRKNEYDILRTDIEKFIEEVKNELLKWDFQKVREVIAKTMKFEVTIAERNELNSIAELIPENERPLMHWDRNEANTLNSLFDTDIDQMTLNEYYIFAQKCVKTPYSEDAKVKQGDHSYLFRIMKDIWVPIEQQEYLMALSANVRYKYFQGQALNGIKYDHDINWSDSYMLEQSLSYLWWINTPTAIEKLIDFAYKIIIDENLTNEVNSEFSYKPLASLSYCFWKFLDSPDLFNVFKNSEGRIREMEIKMKKLNKSFELRELERILNWISAYKTQISDQN</sequence>
<proteinExistence type="predicted"/>
<protein>
    <submittedName>
        <fullName evidence="1">Uncharacterized protein</fullName>
    </submittedName>
</protein>
<accession>K2FZD2</accession>
<dbReference type="EMBL" id="AMFJ01000500">
    <property type="protein sequence ID" value="EKE27287.1"/>
    <property type="molecule type" value="Genomic_DNA"/>
</dbReference>
<comment type="caution">
    <text evidence="1">The sequence shown here is derived from an EMBL/GenBank/DDBJ whole genome shotgun (WGS) entry which is preliminary data.</text>
</comment>
<reference evidence="1" key="1">
    <citation type="journal article" date="2012" name="Science">
        <title>Fermentation, hydrogen, and sulfur metabolism in multiple uncultivated bacterial phyla.</title>
        <authorList>
            <person name="Wrighton K.C."/>
            <person name="Thomas B.C."/>
            <person name="Sharon I."/>
            <person name="Miller C.S."/>
            <person name="Castelle C.J."/>
            <person name="VerBerkmoes N.C."/>
            <person name="Wilkins M.J."/>
            <person name="Hettich R.L."/>
            <person name="Lipton M.S."/>
            <person name="Williams K.H."/>
            <person name="Long P.E."/>
            <person name="Banfield J.F."/>
        </authorList>
    </citation>
    <scope>NUCLEOTIDE SEQUENCE [LARGE SCALE GENOMIC DNA]</scope>
</reference>
<name>K2FZD2_9BACT</name>
<evidence type="ECO:0000313" key="1">
    <source>
        <dbReference type="EMBL" id="EKE27287.1"/>
    </source>
</evidence>
<gene>
    <name evidence="1" type="ORF">ACD_3C00226G0006</name>
</gene>
<dbReference type="AlphaFoldDB" id="K2FZD2"/>
<organism evidence="1">
    <name type="scientific">uncultured bacterium</name>
    <name type="common">gcode 4</name>
    <dbReference type="NCBI Taxonomy" id="1234023"/>
    <lineage>
        <taxon>Bacteria</taxon>
        <taxon>environmental samples</taxon>
    </lineage>
</organism>